<dbReference type="Proteomes" id="UP000649151">
    <property type="component" value="Unassembled WGS sequence"/>
</dbReference>
<dbReference type="PROSITE" id="PS00039">
    <property type="entry name" value="DEAD_ATP_HELICASE"/>
    <property type="match status" value="1"/>
</dbReference>
<dbReference type="PROSITE" id="PS51195">
    <property type="entry name" value="Q_MOTIF"/>
    <property type="match status" value="1"/>
</dbReference>
<evidence type="ECO:0000256" key="3">
    <source>
        <dbReference type="ARBA" id="ARBA00022801"/>
    </source>
</evidence>
<dbReference type="InterPro" id="IPR044742">
    <property type="entry name" value="DEAD/DEAH_RhlB"/>
</dbReference>
<feature type="region of interest" description="Disordered" evidence="8">
    <location>
        <begin position="535"/>
        <end position="575"/>
    </location>
</feature>
<keyword evidence="2 7" id="KW-0547">Nucleotide-binding</keyword>
<dbReference type="InterPro" id="IPR050547">
    <property type="entry name" value="DEAD_box_RNA_helicases"/>
</dbReference>
<dbReference type="InterPro" id="IPR014001">
    <property type="entry name" value="Helicase_ATP-bd"/>
</dbReference>
<evidence type="ECO:0000256" key="8">
    <source>
        <dbReference type="SAM" id="MobiDB-lite"/>
    </source>
</evidence>
<feature type="domain" description="Helicase ATP-binding" evidence="9">
    <location>
        <begin position="36"/>
        <end position="211"/>
    </location>
</feature>
<dbReference type="Pfam" id="PF00270">
    <property type="entry name" value="DEAD"/>
    <property type="match status" value="1"/>
</dbReference>
<dbReference type="Gene3D" id="3.30.70.330">
    <property type="match status" value="1"/>
</dbReference>
<dbReference type="InterPro" id="IPR012677">
    <property type="entry name" value="Nucleotide-bd_a/b_plait_sf"/>
</dbReference>
<dbReference type="CDD" id="cd18787">
    <property type="entry name" value="SF2_C_DEAD"/>
    <property type="match status" value="1"/>
</dbReference>
<keyword evidence="5 7" id="KW-0067">ATP-binding</keyword>
<name>A0ABR7IT67_9CLOT</name>
<dbReference type="RefSeq" id="WP_069986814.1">
    <property type="nucleotide sequence ID" value="NZ_JACOQK010000001.1"/>
</dbReference>
<organism evidence="12 13">
    <name type="scientific">Clostridium facile</name>
    <dbReference type="NCBI Taxonomy" id="2763035"/>
    <lineage>
        <taxon>Bacteria</taxon>
        <taxon>Bacillati</taxon>
        <taxon>Bacillota</taxon>
        <taxon>Clostridia</taxon>
        <taxon>Eubacteriales</taxon>
        <taxon>Clostridiaceae</taxon>
        <taxon>Clostridium</taxon>
    </lineage>
</organism>
<keyword evidence="13" id="KW-1185">Reference proteome</keyword>
<dbReference type="PANTHER" id="PTHR47963:SF8">
    <property type="entry name" value="ATP-DEPENDENT RNA HELICASE DEAD"/>
    <property type="match status" value="1"/>
</dbReference>
<dbReference type="InterPro" id="IPR001650">
    <property type="entry name" value="Helicase_C-like"/>
</dbReference>
<keyword evidence="3 7" id="KW-0378">Hydrolase</keyword>
<comment type="similarity">
    <text evidence="7">Belongs to the DEAD box helicase family.</text>
</comment>
<dbReference type="InterPro" id="IPR011545">
    <property type="entry name" value="DEAD/DEAH_box_helicase_dom"/>
</dbReference>
<evidence type="ECO:0000256" key="1">
    <source>
        <dbReference type="ARBA" id="ARBA00012552"/>
    </source>
</evidence>
<evidence type="ECO:0000259" key="9">
    <source>
        <dbReference type="PROSITE" id="PS51192"/>
    </source>
</evidence>
<dbReference type="EMBL" id="JACOQK010000001">
    <property type="protein sequence ID" value="MBC5788332.1"/>
    <property type="molecule type" value="Genomic_DNA"/>
</dbReference>
<dbReference type="SMART" id="SM00490">
    <property type="entry name" value="HELICc"/>
    <property type="match status" value="1"/>
</dbReference>
<sequence>MNPKLSFSELNLSPSLERAAYAMGFSTPTDIQAQTIPLILQGKDVIGRSQTGTGKTVAFGIPAVEMIETDLDSQRAGKVQVLVVCPTRELAMQAADELRKVARYKEGVKIAEVYGGSSMERQILKLKRASIVVGTPGRIMDHLRRRTLRLDQLKMVVLDEADEMLSMGFRDDIETILKQSPENRQTVLFSATMPPAILALTKQYQKNPKMIQINSKKVTLDAISQRYYEVQQDKKLEALEILLETYDPSLAIIFCNTKKMVEQLADALAMAGFYVDGLHGDMDQSQRTRVMNGFKTGRLNLLVATDVAARGIDVNNVDYVFNYDIPQNPEYYVHRIGRTGRAGKEGIAVTLCCGKSQVDDLYQIARMTKSKLNRCKLPVRGWTLEQAEEKYTKEVLSVLNGDKPDLACRSTVEQLVRQGYDPMQLAAAALELHFGKTELVPASQIKEINRTPKVRITKEPYTKIVLNAGKINHVAANHILGALTEHTGFPGSEIGKIDVQDYQTIVSIPESISEQVIQSMQQCRICGRMTSAKKYTEESSKQGNYSKNNRQKPLYPVKPNQRNRRNFQNRNNRHL</sequence>
<dbReference type="InterPro" id="IPR005580">
    <property type="entry name" value="DbpA/CsdA_RNA-bd_dom"/>
</dbReference>
<dbReference type="InterPro" id="IPR000629">
    <property type="entry name" value="RNA-helicase_DEAD-box_CS"/>
</dbReference>
<proteinExistence type="inferred from homology"/>
<evidence type="ECO:0000256" key="5">
    <source>
        <dbReference type="ARBA" id="ARBA00022840"/>
    </source>
</evidence>
<feature type="domain" description="Helicase C-terminal" evidence="10">
    <location>
        <begin position="222"/>
        <end position="383"/>
    </location>
</feature>
<feature type="short sequence motif" description="Q motif" evidence="6">
    <location>
        <begin position="5"/>
        <end position="33"/>
    </location>
</feature>
<dbReference type="InterPro" id="IPR014014">
    <property type="entry name" value="RNA_helicase_DEAD_Q_motif"/>
</dbReference>
<evidence type="ECO:0000256" key="7">
    <source>
        <dbReference type="RuleBase" id="RU000492"/>
    </source>
</evidence>
<evidence type="ECO:0000256" key="2">
    <source>
        <dbReference type="ARBA" id="ARBA00022741"/>
    </source>
</evidence>
<comment type="caution">
    <text evidence="12">The sequence shown here is derived from an EMBL/GenBank/DDBJ whole genome shotgun (WGS) entry which is preliminary data.</text>
</comment>
<evidence type="ECO:0000256" key="4">
    <source>
        <dbReference type="ARBA" id="ARBA00022806"/>
    </source>
</evidence>
<reference evidence="12 13" key="1">
    <citation type="submission" date="2020-08" db="EMBL/GenBank/DDBJ databases">
        <title>Genome public.</title>
        <authorList>
            <person name="Liu C."/>
            <person name="Sun Q."/>
        </authorList>
    </citation>
    <scope>NUCLEOTIDE SEQUENCE [LARGE SCALE GENOMIC DNA]</scope>
    <source>
        <strain evidence="12 13">NSJ-27</strain>
    </source>
</reference>
<dbReference type="PROSITE" id="PS51194">
    <property type="entry name" value="HELICASE_CTER"/>
    <property type="match status" value="1"/>
</dbReference>
<dbReference type="Gene3D" id="3.40.50.300">
    <property type="entry name" value="P-loop containing nucleotide triphosphate hydrolases"/>
    <property type="match status" value="2"/>
</dbReference>
<evidence type="ECO:0000313" key="13">
    <source>
        <dbReference type="Proteomes" id="UP000649151"/>
    </source>
</evidence>
<dbReference type="PANTHER" id="PTHR47963">
    <property type="entry name" value="DEAD-BOX ATP-DEPENDENT RNA HELICASE 47, MITOCHONDRIAL"/>
    <property type="match status" value="1"/>
</dbReference>
<evidence type="ECO:0000256" key="6">
    <source>
        <dbReference type="PROSITE-ProRule" id="PRU00552"/>
    </source>
</evidence>
<gene>
    <name evidence="12" type="ORF">H8Z77_09980</name>
</gene>
<dbReference type="GO" id="GO:0004386">
    <property type="term" value="F:helicase activity"/>
    <property type="evidence" value="ECO:0007669"/>
    <property type="project" value="UniProtKB-KW"/>
</dbReference>
<dbReference type="SUPFAM" id="SSF52540">
    <property type="entry name" value="P-loop containing nucleoside triphosphate hydrolases"/>
    <property type="match status" value="1"/>
</dbReference>
<protein>
    <recommendedName>
        <fullName evidence="1">RNA helicase</fullName>
        <ecNumber evidence="1">3.6.4.13</ecNumber>
    </recommendedName>
</protein>
<dbReference type="PROSITE" id="PS51192">
    <property type="entry name" value="HELICASE_ATP_BIND_1"/>
    <property type="match status" value="1"/>
</dbReference>
<dbReference type="Pfam" id="PF03880">
    <property type="entry name" value="DbpA"/>
    <property type="match status" value="1"/>
</dbReference>
<dbReference type="SMART" id="SM00487">
    <property type="entry name" value="DEXDc"/>
    <property type="match status" value="1"/>
</dbReference>
<evidence type="ECO:0000259" key="11">
    <source>
        <dbReference type="PROSITE" id="PS51195"/>
    </source>
</evidence>
<keyword evidence="4 7" id="KW-0347">Helicase</keyword>
<evidence type="ECO:0000313" key="12">
    <source>
        <dbReference type="EMBL" id="MBC5788332.1"/>
    </source>
</evidence>
<dbReference type="CDD" id="cd00268">
    <property type="entry name" value="DEADc"/>
    <property type="match status" value="1"/>
</dbReference>
<dbReference type="EC" id="3.6.4.13" evidence="1"/>
<feature type="compositionally biased region" description="Basic residues" evidence="8">
    <location>
        <begin position="561"/>
        <end position="575"/>
    </location>
</feature>
<dbReference type="Pfam" id="PF00271">
    <property type="entry name" value="Helicase_C"/>
    <property type="match status" value="1"/>
</dbReference>
<evidence type="ECO:0000259" key="10">
    <source>
        <dbReference type="PROSITE" id="PS51194"/>
    </source>
</evidence>
<dbReference type="InterPro" id="IPR027417">
    <property type="entry name" value="P-loop_NTPase"/>
</dbReference>
<accession>A0ABR7IT67</accession>
<feature type="domain" description="DEAD-box RNA helicase Q" evidence="11">
    <location>
        <begin position="5"/>
        <end position="33"/>
    </location>
</feature>